<sequence length="229" mass="25070">MERLLLIDDDETTREVLTLLLTAEGWVVTEASSGEEALAKAPSIAPEVILSDLQMPGLSGEELASHLRSACPNKPVLLAMTATPKGHISGYDGLLTKPFAPSEVRRISRPPTTQEQDQTIDPATFQRIRRAMATPQLRALYDFALTDAEQRVHRMEAAATADDPTTLCNEAHAMKGSCGMIGATRLRTLASTLEDAGLASSMPPPVFPEFIREINHVRRMLEELLLRDL</sequence>
<dbReference type="PANTHER" id="PTHR44591:SF3">
    <property type="entry name" value="RESPONSE REGULATORY DOMAIN-CONTAINING PROTEIN"/>
    <property type="match status" value="1"/>
</dbReference>
<dbReference type="InterPro" id="IPR011006">
    <property type="entry name" value="CheY-like_superfamily"/>
</dbReference>
<dbReference type="Pfam" id="PF01627">
    <property type="entry name" value="Hpt"/>
    <property type="match status" value="1"/>
</dbReference>
<evidence type="ECO:0000259" key="4">
    <source>
        <dbReference type="PROSITE" id="PS50110"/>
    </source>
</evidence>
<dbReference type="Pfam" id="PF00072">
    <property type="entry name" value="Response_reg"/>
    <property type="match status" value="1"/>
</dbReference>
<feature type="domain" description="Response regulatory" evidence="4">
    <location>
        <begin position="3"/>
        <end position="112"/>
    </location>
</feature>
<dbReference type="InterPro" id="IPR036641">
    <property type="entry name" value="HPT_dom_sf"/>
</dbReference>
<proteinExistence type="predicted"/>
<dbReference type="SUPFAM" id="SSF47226">
    <property type="entry name" value="Histidine-containing phosphotransfer domain, HPT domain"/>
    <property type="match status" value="1"/>
</dbReference>
<dbReference type="PANTHER" id="PTHR44591">
    <property type="entry name" value="STRESS RESPONSE REGULATOR PROTEIN 1"/>
    <property type="match status" value="1"/>
</dbReference>
<dbReference type="CDD" id="cd00088">
    <property type="entry name" value="HPT"/>
    <property type="match status" value="1"/>
</dbReference>
<dbReference type="CDD" id="cd00156">
    <property type="entry name" value="REC"/>
    <property type="match status" value="1"/>
</dbReference>
<dbReference type="Gene3D" id="1.20.120.160">
    <property type="entry name" value="HPT domain"/>
    <property type="match status" value="1"/>
</dbReference>
<dbReference type="SMART" id="SM00448">
    <property type="entry name" value="REC"/>
    <property type="match status" value="1"/>
</dbReference>
<reference evidence="7" key="1">
    <citation type="submission" date="2016-10" db="EMBL/GenBank/DDBJ databases">
        <authorList>
            <person name="Varghese N."/>
            <person name="Submissions S."/>
        </authorList>
    </citation>
    <scope>NUCLEOTIDE SEQUENCE [LARGE SCALE GENOMIC DNA]</scope>
    <source>
        <strain evidence="7">GAS232</strain>
    </source>
</reference>
<feature type="modified residue" description="Phosphohistidine" evidence="2">
    <location>
        <position position="172"/>
    </location>
</feature>
<keyword evidence="7" id="KW-1185">Reference proteome</keyword>
<dbReference type="PROSITE" id="PS50894">
    <property type="entry name" value="HPT"/>
    <property type="match status" value="1"/>
</dbReference>
<keyword evidence="1 3" id="KW-0597">Phosphoprotein</keyword>
<evidence type="ECO:0000256" key="3">
    <source>
        <dbReference type="PROSITE-ProRule" id="PRU00169"/>
    </source>
</evidence>
<feature type="modified residue" description="4-aspartylphosphate" evidence="3">
    <location>
        <position position="52"/>
    </location>
</feature>
<dbReference type="RefSeq" id="WP_083345739.1">
    <property type="nucleotide sequence ID" value="NZ_LT629690.1"/>
</dbReference>
<protein>
    <submittedName>
        <fullName evidence="6">DNA-binding response regulator, OmpR family, contains REC and winged-helix (WHTH) domain</fullName>
    </submittedName>
</protein>
<gene>
    <name evidence="6" type="ORF">SAMN05444167_2864</name>
</gene>
<evidence type="ECO:0000259" key="5">
    <source>
        <dbReference type="PROSITE" id="PS50894"/>
    </source>
</evidence>
<dbReference type="SUPFAM" id="SSF52172">
    <property type="entry name" value="CheY-like"/>
    <property type="match status" value="1"/>
</dbReference>
<evidence type="ECO:0000256" key="2">
    <source>
        <dbReference type="PROSITE-ProRule" id="PRU00110"/>
    </source>
</evidence>
<organism evidence="6 7">
    <name type="scientific">Terriglobus roseus</name>
    <dbReference type="NCBI Taxonomy" id="392734"/>
    <lineage>
        <taxon>Bacteria</taxon>
        <taxon>Pseudomonadati</taxon>
        <taxon>Acidobacteriota</taxon>
        <taxon>Terriglobia</taxon>
        <taxon>Terriglobales</taxon>
        <taxon>Acidobacteriaceae</taxon>
        <taxon>Terriglobus</taxon>
    </lineage>
</organism>
<dbReference type="Gene3D" id="3.40.50.2300">
    <property type="match status" value="1"/>
</dbReference>
<accession>A0A1G7MPC8</accession>
<dbReference type="SMART" id="SM00073">
    <property type="entry name" value="HPT"/>
    <property type="match status" value="1"/>
</dbReference>
<dbReference type="InterPro" id="IPR001789">
    <property type="entry name" value="Sig_transdc_resp-reg_receiver"/>
</dbReference>
<dbReference type="GO" id="GO:0000160">
    <property type="term" value="P:phosphorelay signal transduction system"/>
    <property type="evidence" value="ECO:0007669"/>
    <property type="project" value="InterPro"/>
</dbReference>
<feature type="domain" description="HPt" evidence="5">
    <location>
        <begin position="133"/>
        <end position="224"/>
    </location>
</feature>
<dbReference type="Proteomes" id="UP000182427">
    <property type="component" value="Chromosome I"/>
</dbReference>
<dbReference type="InterPro" id="IPR050595">
    <property type="entry name" value="Bact_response_regulator"/>
</dbReference>
<keyword evidence="6" id="KW-0238">DNA-binding</keyword>
<dbReference type="InterPro" id="IPR008207">
    <property type="entry name" value="Sig_transdc_His_kin_Hpt_dom"/>
</dbReference>
<evidence type="ECO:0000313" key="6">
    <source>
        <dbReference type="EMBL" id="SDF63496.1"/>
    </source>
</evidence>
<dbReference type="PROSITE" id="PS50110">
    <property type="entry name" value="RESPONSE_REGULATORY"/>
    <property type="match status" value="1"/>
</dbReference>
<evidence type="ECO:0000256" key="1">
    <source>
        <dbReference type="ARBA" id="ARBA00022553"/>
    </source>
</evidence>
<name>A0A1G7MPC8_9BACT</name>
<dbReference type="GO" id="GO:0003677">
    <property type="term" value="F:DNA binding"/>
    <property type="evidence" value="ECO:0007669"/>
    <property type="project" value="UniProtKB-KW"/>
</dbReference>
<dbReference type="EMBL" id="LT629690">
    <property type="protein sequence ID" value="SDF63496.1"/>
    <property type="molecule type" value="Genomic_DNA"/>
</dbReference>
<dbReference type="GO" id="GO:0004672">
    <property type="term" value="F:protein kinase activity"/>
    <property type="evidence" value="ECO:0007669"/>
    <property type="project" value="UniProtKB-ARBA"/>
</dbReference>
<dbReference type="OrthoDB" id="119465at2"/>
<evidence type="ECO:0000313" key="7">
    <source>
        <dbReference type="Proteomes" id="UP000182427"/>
    </source>
</evidence>
<dbReference type="AlphaFoldDB" id="A0A1G7MPC8"/>